<evidence type="ECO:0000313" key="2">
    <source>
        <dbReference type="EMBL" id="ORB03410.1"/>
    </source>
</evidence>
<accession>A0A1X0FQ41</accession>
<comment type="caution">
    <text evidence="2">The sequence shown here is derived from an EMBL/GenBank/DDBJ whole genome shotgun (WGS) entry which is preliminary data.</text>
</comment>
<reference evidence="2 3" key="1">
    <citation type="submission" date="2017-02" db="EMBL/GenBank/DDBJ databases">
        <title>The new phylogeny of genus Mycobacterium.</title>
        <authorList>
            <person name="Tortoli E."/>
            <person name="Trovato A."/>
            <person name="Cirillo D.M."/>
        </authorList>
    </citation>
    <scope>NUCLEOTIDE SEQUENCE [LARGE SCALE GENOMIC DNA]</scope>
    <source>
        <strain evidence="2 3">DSM 45255</strain>
    </source>
</reference>
<feature type="transmembrane region" description="Helical" evidence="1">
    <location>
        <begin position="49"/>
        <end position="67"/>
    </location>
</feature>
<keyword evidence="1" id="KW-0812">Transmembrane</keyword>
<gene>
    <name evidence="2" type="ORF">BST30_18125</name>
</gene>
<evidence type="ECO:0000256" key="1">
    <source>
        <dbReference type="SAM" id="Phobius"/>
    </source>
</evidence>
<proteinExistence type="predicted"/>
<sequence>MSSSTQTPARTRMFARVIGPFLVIITATAIARASEMPTLLTDFRSNPVWSWVTGAFVLLSGLVVIALHQYWQGAAQVMVSLLGWLTALKGFSLIALPQTYLSFAGAAVGAVTWWRLGFIIMALVGLYLTFVGWFPAPSRPVAQAESSAPDVPRAA</sequence>
<evidence type="ECO:0000313" key="3">
    <source>
        <dbReference type="Proteomes" id="UP000192760"/>
    </source>
</evidence>
<organism evidence="2 3">
    <name type="scientific">Mycobacterium mantenii</name>
    <dbReference type="NCBI Taxonomy" id="560555"/>
    <lineage>
        <taxon>Bacteria</taxon>
        <taxon>Bacillati</taxon>
        <taxon>Actinomycetota</taxon>
        <taxon>Actinomycetes</taxon>
        <taxon>Mycobacteriales</taxon>
        <taxon>Mycobacteriaceae</taxon>
        <taxon>Mycobacterium</taxon>
        <taxon>Mycobacterium avium complex (MAC)</taxon>
    </lineage>
</organism>
<keyword evidence="1" id="KW-1133">Transmembrane helix</keyword>
<keyword evidence="1" id="KW-0472">Membrane</keyword>
<name>A0A1X0FQ41_MYCNT</name>
<protein>
    <submittedName>
        <fullName evidence="2">Uncharacterized protein</fullName>
    </submittedName>
</protein>
<feature type="transmembrane region" description="Helical" evidence="1">
    <location>
        <begin position="79"/>
        <end position="101"/>
    </location>
</feature>
<dbReference type="EMBL" id="MVHW01000022">
    <property type="protein sequence ID" value="ORB03410.1"/>
    <property type="molecule type" value="Genomic_DNA"/>
</dbReference>
<dbReference type="RefSeq" id="WP_083096799.1">
    <property type="nucleotide sequence ID" value="NZ_AP022590.1"/>
</dbReference>
<feature type="transmembrane region" description="Helical" evidence="1">
    <location>
        <begin position="113"/>
        <end position="134"/>
    </location>
</feature>
<dbReference type="AlphaFoldDB" id="A0A1X0FQ41"/>
<dbReference type="Proteomes" id="UP000192760">
    <property type="component" value="Unassembled WGS sequence"/>
</dbReference>